<dbReference type="PATRIC" id="fig|688269.3.peg.1999"/>
<dbReference type="OrthoDB" id="9778389at2"/>
<dbReference type="PANTHER" id="PTHR32196:SF69">
    <property type="entry name" value="BRANCHED-CHAIN AMINO ACID TRANSPORT SYSTEM, PERMEASE PROTEIN"/>
    <property type="match status" value="1"/>
</dbReference>
<protein>
    <submittedName>
        <fullName evidence="7">Inner-membrane translocator</fullName>
    </submittedName>
</protein>
<evidence type="ECO:0000256" key="1">
    <source>
        <dbReference type="ARBA" id="ARBA00004651"/>
    </source>
</evidence>
<evidence type="ECO:0000313" key="7">
    <source>
        <dbReference type="EMBL" id="AEH51979.1"/>
    </source>
</evidence>
<evidence type="ECO:0000256" key="3">
    <source>
        <dbReference type="ARBA" id="ARBA00022692"/>
    </source>
</evidence>
<dbReference type="HOGENOM" id="CLU_067296_0_0_0"/>
<keyword evidence="5 6" id="KW-0472">Membrane</keyword>
<dbReference type="Pfam" id="PF02653">
    <property type="entry name" value="BPD_transp_2"/>
    <property type="match status" value="1"/>
</dbReference>
<evidence type="ECO:0000256" key="4">
    <source>
        <dbReference type="ARBA" id="ARBA00022989"/>
    </source>
</evidence>
<evidence type="ECO:0000256" key="5">
    <source>
        <dbReference type="ARBA" id="ARBA00023136"/>
    </source>
</evidence>
<dbReference type="GO" id="GO:0005886">
    <property type="term" value="C:plasma membrane"/>
    <property type="evidence" value="ECO:0007669"/>
    <property type="project" value="UniProtKB-SubCell"/>
</dbReference>
<feature type="transmembrane region" description="Helical" evidence="6">
    <location>
        <begin position="160"/>
        <end position="178"/>
    </location>
</feature>
<dbReference type="InterPro" id="IPR001851">
    <property type="entry name" value="ABC_transp_permease"/>
</dbReference>
<dbReference type="AlphaFoldDB" id="F7YWJ8"/>
<dbReference type="STRING" id="688269.Theth_1938"/>
<feature type="transmembrane region" description="Helical" evidence="6">
    <location>
        <begin position="205"/>
        <end position="228"/>
    </location>
</feature>
<reference evidence="7 8" key="1">
    <citation type="submission" date="2010-11" db="EMBL/GenBank/DDBJ databases">
        <title>The complete genome of Thermotoga thermarum DSM 5069.</title>
        <authorList>
            <consortium name="US DOE Joint Genome Institute (JGI-PGF)"/>
            <person name="Lucas S."/>
            <person name="Copeland A."/>
            <person name="Lapidus A."/>
            <person name="Bruce D."/>
            <person name="Goodwin L."/>
            <person name="Pitluck S."/>
            <person name="Kyrpides N."/>
            <person name="Mavromatis K."/>
            <person name="Ivanova N."/>
            <person name="Zeytun A."/>
            <person name="Brettin T."/>
            <person name="Detter J.C."/>
            <person name="Tapia R."/>
            <person name="Han C."/>
            <person name="Land M."/>
            <person name="Hauser L."/>
            <person name="Markowitz V."/>
            <person name="Cheng J.-F."/>
            <person name="Hugenholtz P."/>
            <person name="Woyke T."/>
            <person name="Wu D."/>
            <person name="Spring S."/>
            <person name="Schroeder M."/>
            <person name="Brambilla E."/>
            <person name="Klenk H.-P."/>
            <person name="Eisen J.A."/>
        </authorList>
    </citation>
    <scope>NUCLEOTIDE SEQUENCE [LARGE SCALE GENOMIC DNA]</scope>
    <source>
        <strain evidence="7 8">DSM 5069</strain>
    </source>
</reference>
<feature type="transmembrane region" description="Helical" evidence="6">
    <location>
        <begin position="7"/>
        <end position="25"/>
    </location>
</feature>
<dbReference type="GO" id="GO:0022857">
    <property type="term" value="F:transmembrane transporter activity"/>
    <property type="evidence" value="ECO:0007669"/>
    <property type="project" value="InterPro"/>
</dbReference>
<evidence type="ECO:0000256" key="6">
    <source>
        <dbReference type="SAM" id="Phobius"/>
    </source>
</evidence>
<dbReference type="Proteomes" id="UP000006804">
    <property type="component" value="Chromosome"/>
</dbReference>
<dbReference type="EMBL" id="CP002351">
    <property type="protein sequence ID" value="AEH51979.1"/>
    <property type="molecule type" value="Genomic_DNA"/>
</dbReference>
<accession>F7YWJ8</accession>
<feature type="transmembrane region" description="Helical" evidence="6">
    <location>
        <begin position="234"/>
        <end position="255"/>
    </location>
</feature>
<organism evidence="7 8">
    <name type="scientific">Pseudothermotoga thermarum DSM 5069</name>
    <dbReference type="NCBI Taxonomy" id="688269"/>
    <lineage>
        <taxon>Bacteria</taxon>
        <taxon>Thermotogati</taxon>
        <taxon>Thermotogota</taxon>
        <taxon>Thermotogae</taxon>
        <taxon>Thermotogales</taxon>
        <taxon>Thermotogaceae</taxon>
        <taxon>Pseudothermotoga</taxon>
    </lineage>
</organism>
<keyword evidence="4 6" id="KW-1133">Transmembrane helix</keyword>
<dbReference type="CDD" id="cd06574">
    <property type="entry name" value="TM_PBP1_branched-chain-AA_like"/>
    <property type="match status" value="1"/>
</dbReference>
<feature type="transmembrane region" description="Helical" evidence="6">
    <location>
        <begin position="294"/>
        <end position="312"/>
    </location>
</feature>
<feature type="transmembrane region" description="Helical" evidence="6">
    <location>
        <begin position="262"/>
        <end position="282"/>
    </location>
</feature>
<sequence length="319" mass="34016">MIPILEQGLLLALAAMGVYISFRLVDLPDLTPDGSYVLGGAVAVVLLHSGHGWGLSVLAAALAAGAAGVVVAFLTTRFKINSLLASILVMTALYSLSIRVMNAPNLPVPKFDTGKIFAYEQLTGGTPLDDLLGNFQVSFEGTGLKAVRIPFNNRADGKDLALIALIVAVSAIALWIFLKTEFGMMLRGYGKNRFAVKVLGVNPDLYAYVGLILANVFVGISGALFSMYSGFADVNMGIGTVVVCLASVILGEIIFGKRQPMYGVLFPIVGAVLYQFLLSLAMKYGYKIGFKPSDMKLVTAIFVVSVIAARRFKKSEVMV</sequence>
<gene>
    <name evidence="7" type="ORF">Theth_1938</name>
</gene>
<dbReference type="PANTHER" id="PTHR32196">
    <property type="entry name" value="ABC TRANSPORTER PERMEASE PROTEIN YPHD-RELATED-RELATED"/>
    <property type="match status" value="1"/>
</dbReference>
<dbReference type="eggNOG" id="COG4120">
    <property type="taxonomic scope" value="Bacteria"/>
</dbReference>
<feature type="transmembrane region" description="Helical" evidence="6">
    <location>
        <begin position="82"/>
        <end position="101"/>
    </location>
</feature>
<dbReference type="KEGG" id="tta:Theth_1938"/>
<comment type="subcellular location">
    <subcellularLocation>
        <location evidence="1">Cell membrane</location>
        <topology evidence="1">Multi-pass membrane protein</topology>
    </subcellularLocation>
</comment>
<evidence type="ECO:0000256" key="2">
    <source>
        <dbReference type="ARBA" id="ARBA00022475"/>
    </source>
</evidence>
<keyword evidence="3 6" id="KW-0812">Transmembrane</keyword>
<name>F7YWJ8_9THEM</name>
<keyword evidence="2" id="KW-1003">Cell membrane</keyword>
<proteinExistence type="predicted"/>
<feature type="transmembrane region" description="Helical" evidence="6">
    <location>
        <begin position="53"/>
        <end position="75"/>
    </location>
</feature>
<evidence type="ECO:0000313" key="8">
    <source>
        <dbReference type="Proteomes" id="UP000006804"/>
    </source>
</evidence>
<keyword evidence="8" id="KW-1185">Reference proteome</keyword>
<dbReference type="RefSeq" id="WP_013933186.1">
    <property type="nucleotide sequence ID" value="NC_015707.1"/>
</dbReference>